<organism evidence="14 15">
    <name type="scientific">Kwoniella shivajii</name>
    <dbReference type="NCBI Taxonomy" id="564305"/>
    <lineage>
        <taxon>Eukaryota</taxon>
        <taxon>Fungi</taxon>
        <taxon>Dikarya</taxon>
        <taxon>Basidiomycota</taxon>
        <taxon>Agaricomycotina</taxon>
        <taxon>Tremellomycetes</taxon>
        <taxon>Tremellales</taxon>
        <taxon>Cryptococcaceae</taxon>
        <taxon>Kwoniella</taxon>
    </lineage>
</organism>
<dbReference type="InterPro" id="IPR042018">
    <property type="entry name" value="GK1-3_metazoan-type"/>
</dbReference>
<evidence type="ECO:0000256" key="11">
    <source>
        <dbReference type="SAM" id="MobiDB-lite"/>
    </source>
</evidence>
<keyword evidence="4 10" id="KW-0808">Transferase</keyword>
<evidence type="ECO:0000259" key="13">
    <source>
        <dbReference type="Pfam" id="PF02782"/>
    </source>
</evidence>
<keyword evidence="7" id="KW-0319">Glycerol metabolism</keyword>
<dbReference type="SUPFAM" id="SSF53067">
    <property type="entry name" value="Actin-like ATPase domain"/>
    <property type="match status" value="3"/>
</dbReference>
<evidence type="ECO:0000256" key="1">
    <source>
        <dbReference type="ARBA" id="ARBA00005190"/>
    </source>
</evidence>
<dbReference type="EMBL" id="CP141886">
    <property type="protein sequence ID" value="WRT67759.1"/>
    <property type="molecule type" value="Genomic_DNA"/>
</dbReference>
<feature type="domain" description="Carbohydrate kinase FGGY N-terminal" evidence="12">
    <location>
        <begin position="185"/>
        <end position="304"/>
    </location>
</feature>
<dbReference type="Gene3D" id="3.30.420.40">
    <property type="match status" value="2"/>
</dbReference>
<accession>A0ABZ1D320</accession>
<dbReference type="Pfam" id="PF02782">
    <property type="entry name" value="FGGY_C"/>
    <property type="match status" value="1"/>
</dbReference>
<dbReference type="GO" id="GO:0016301">
    <property type="term" value="F:kinase activity"/>
    <property type="evidence" value="ECO:0007669"/>
    <property type="project" value="UniProtKB-KW"/>
</dbReference>
<reference evidence="14 15" key="1">
    <citation type="submission" date="2024-01" db="EMBL/GenBank/DDBJ databases">
        <title>Comparative genomics of Cryptococcus and Kwoniella reveals pathogenesis evolution and contrasting modes of karyotype evolution via chromosome fusion or intercentromeric recombination.</title>
        <authorList>
            <person name="Coelho M.A."/>
            <person name="David-Palma M."/>
            <person name="Shea T."/>
            <person name="Bowers K."/>
            <person name="McGinley-Smith S."/>
            <person name="Mohammad A.W."/>
            <person name="Gnirke A."/>
            <person name="Yurkov A.M."/>
            <person name="Nowrousian M."/>
            <person name="Sun S."/>
            <person name="Cuomo C.A."/>
            <person name="Heitman J."/>
        </authorList>
    </citation>
    <scope>NUCLEOTIDE SEQUENCE [LARGE SCALE GENOMIC DNA]</scope>
    <source>
        <strain evidence="14">CBS 11374</strain>
    </source>
</reference>
<evidence type="ECO:0000256" key="10">
    <source>
        <dbReference type="RuleBase" id="RU003733"/>
    </source>
</evidence>
<keyword evidence="15" id="KW-1185">Reference proteome</keyword>
<dbReference type="PROSITE" id="PS00445">
    <property type="entry name" value="FGGY_KINASES_2"/>
    <property type="match status" value="1"/>
</dbReference>
<feature type="compositionally biased region" description="Acidic residues" evidence="11">
    <location>
        <begin position="773"/>
        <end position="783"/>
    </location>
</feature>
<evidence type="ECO:0000313" key="15">
    <source>
        <dbReference type="Proteomes" id="UP001329825"/>
    </source>
</evidence>
<comment type="similarity">
    <text evidence="2 10">Belongs to the FGGY kinase family.</text>
</comment>
<keyword evidence="8" id="KW-0067">ATP-binding</keyword>
<comment type="pathway">
    <text evidence="1">Polyol metabolism; glycerol degradation via glycerol kinase pathway; sn-glycerol 3-phosphate from glycerol: step 1/1.</text>
</comment>
<dbReference type="CDD" id="cd07792">
    <property type="entry name" value="ASKHA_NBD_FGGY_GK1-3-like"/>
    <property type="match status" value="1"/>
</dbReference>
<dbReference type="InterPro" id="IPR018485">
    <property type="entry name" value="FGGY_C"/>
</dbReference>
<evidence type="ECO:0000313" key="14">
    <source>
        <dbReference type="EMBL" id="WRT67759.1"/>
    </source>
</evidence>
<feature type="compositionally biased region" description="Polar residues" evidence="11">
    <location>
        <begin position="131"/>
        <end position="141"/>
    </location>
</feature>
<dbReference type="Proteomes" id="UP001329825">
    <property type="component" value="Chromosome 6"/>
</dbReference>
<keyword evidence="6 10" id="KW-0418">Kinase</keyword>
<feature type="compositionally biased region" description="Basic and acidic residues" evidence="11">
    <location>
        <begin position="784"/>
        <end position="797"/>
    </location>
</feature>
<proteinExistence type="inferred from homology"/>
<dbReference type="PANTHER" id="PTHR10196">
    <property type="entry name" value="SUGAR KINASE"/>
    <property type="match status" value="1"/>
</dbReference>
<feature type="domain" description="Carbohydrate kinase FGGY N-terminal" evidence="12">
    <location>
        <begin position="382"/>
        <end position="519"/>
    </location>
</feature>
<evidence type="ECO:0000256" key="7">
    <source>
        <dbReference type="ARBA" id="ARBA00022798"/>
    </source>
</evidence>
<dbReference type="InterPro" id="IPR018483">
    <property type="entry name" value="Carb_kinase_FGGY_CS"/>
</dbReference>
<name>A0ABZ1D320_9TREE</name>
<evidence type="ECO:0000256" key="2">
    <source>
        <dbReference type="ARBA" id="ARBA00009156"/>
    </source>
</evidence>
<evidence type="ECO:0000256" key="8">
    <source>
        <dbReference type="ARBA" id="ARBA00022840"/>
    </source>
</evidence>
<feature type="region of interest" description="Disordered" evidence="11">
    <location>
        <begin position="767"/>
        <end position="797"/>
    </location>
</feature>
<evidence type="ECO:0000259" key="12">
    <source>
        <dbReference type="Pfam" id="PF00370"/>
    </source>
</evidence>
<feature type="region of interest" description="Disordered" evidence="11">
    <location>
        <begin position="1"/>
        <end position="156"/>
    </location>
</feature>
<dbReference type="PANTHER" id="PTHR10196:SF69">
    <property type="entry name" value="GLYCEROL KINASE"/>
    <property type="match status" value="1"/>
</dbReference>
<keyword evidence="5" id="KW-0547">Nucleotide-binding</keyword>
<sequence length="797" mass="86001">MSRQPAIDLQMSSMKNPSPLASSANGVAGGFTPGGFTPVFETSPQVSPANSRRPSISGISAPVPRRLSEVASGRPSFSQQGGPPQMQHQPSYFSGGGGSIPPTPGAAVGGGGASLSRRSSMASGPRPIQRTEYSGPTTPSLLSRAGSPTLPLGNDHTQAPRAFFEGSGGFSVLDGNRELKSGQFIGSVDCGTTSTRFIIFDKRAKIIAEHQTEFEQILPHAGWHEHDPEALVDAMVECINKAVEKLEWMGWSRKSIKGIGITNQRETTVCWSRTTGKPLCNAIVWDDSRTLGVVREYEKKLEEEGLDIDEEEEDLKGVPKDVEIGTGGEEAAFGEKGDVVEESEEAEGLGGKVNQKLENLGLAEKGSAKQLNGDSNVHKKRKGKEGIVDVTGIPLSTYFSAIKLRWMLDHQRQVHEAHEKDDLMFGTVDTWLVYALTGRQNGGLHIMDVTNASRTLLISLKTLQWHPPLLRFFGIRPSVLPKIVSSSEIYGTISESVGTPLTTVPIAGIVGDQQAALVGNKCLKKGEAKCTYGTGAFVLFNTGEECVRSDYGLISTVAFQAGPDAKPVYALEGSIAVAGSAIKWLRDQMNLIEESSDMDILAGSVSDTGGVYFVTAFSGLLAPYWDREASGTIIGLTSYTTSAHIARATLEAVCYQSRAVLDVIEKESNTKLETLKVDGGVTNSDLAMQLQANIGGFNVARPAMRESTALGSALLAANALKLFGWDLSKPETLADVNTAGVHIFEPELEEKERVRAVRGWNRAVDRARKWHEEGDEEEEEERYEEERGLSRLPSRDH</sequence>
<dbReference type="Pfam" id="PF00370">
    <property type="entry name" value="FGGY_N"/>
    <property type="match status" value="2"/>
</dbReference>
<feature type="compositionally biased region" description="Low complexity" evidence="11">
    <location>
        <begin position="114"/>
        <end position="124"/>
    </location>
</feature>
<protein>
    <recommendedName>
        <fullName evidence="3">glycerol kinase</fullName>
        <ecNumber evidence="3">2.7.1.30</ecNumber>
    </recommendedName>
    <alternativeName>
        <fullName evidence="9">ATP:glycerol 3-phosphotransferase</fullName>
    </alternativeName>
</protein>
<evidence type="ECO:0000256" key="3">
    <source>
        <dbReference type="ARBA" id="ARBA00012099"/>
    </source>
</evidence>
<feature type="domain" description="Carbohydrate kinase FGGY C-terminal" evidence="13">
    <location>
        <begin position="528"/>
        <end position="719"/>
    </location>
</feature>
<dbReference type="InterPro" id="IPR043129">
    <property type="entry name" value="ATPase_NBD"/>
</dbReference>
<dbReference type="PROSITE" id="PS00933">
    <property type="entry name" value="FGGY_KINASES_1"/>
    <property type="match status" value="1"/>
</dbReference>
<dbReference type="GeneID" id="87956862"/>
<gene>
    <name evidence="14" type="ORF">IL334_004731</name>
</gene>
<dbReference type="InterPro" id="IPR018484">
    <property type="entry name" value="FGGY_N"/>
</dbReference>
<evidence type="ECO:0000256" key="9">
    <source>
        <dbReference type="ARBA" id="ARBA00043149"/>
    </source>
</evidence>
<evidence type="ECO:0000256" key="5">
    <source>
        <dbReference type="ARBA" id="ARBA00022741"/>
    </source>
</evidence>
<dbReference type="RefSeq" id="XP_062792499.1">
    <property type="nucleotide sequence ID" value="XM_062936448.1"/>
</dbReference>
<evidence type="ECO:0000256" key="6">
    <source>
        <dbReference type="ARBA" id="ARBA00022777"/>
    </source>
</evidence>
<dbReference type="EC" id="2.7.1.30" evidence="3"/>
<feature type="region of interest" description="Disordered" evidence="11">
    <location>
        <begin position="320"/>
        <end position="350"/>
    </location>
</feature>
<feature type="compositionally biased region" description="Polar residues" evidence="11">
    <location>
        <begin position="40"/>
        <end position="58"/>
    </location>
</feature>
<feature type="compositionally biased region" description="Low complexity" evidence="11">
    <location>
        <begin position="79"/>
        <end position="90"/>
    </location>
</feature>
<evidence type="ECO:0000256" key="4">
    <source>
        <dbReference type="ARBA" id="ARBA00022679"/>
    </source>
</evidence>
<feature type="compositionally biased region" description="Polar residues" evidence="11">
    <location>
        <begin position="10"/>
        <end position="23"/>
    </location>
</feature>